<name>A0A382ZCJ2_9ZZZZ</name>
<sequence>RLGVDDEPTAGPIVGALQLRYGHGVLVKQFGLVNHGLVGRWPGRLVNHWLVGRWPERLVNHQIGLGCEESVGVGEVEGIGLGNRGLDGPRRK</sequence>
<feature type="non-terminal residue" evidence="1">
    <location>
        <position position="1"/>
    </location>
</feature>
<organism evidence="1">
    <name type="scientific">marine metagenome</name>
    <dbReference type="NCBI Taxonomy" id="408172"/>
    <lineage>
        <taxon>unclassified sequences</taxon>
        <taxon>metagenomes</taxon>
        <taxon>ecological metagenomes</taxon>
    </lineage>
</organism>
<gene>
    <name evidence="1" type="ORF">METZ01_LOCUS446065</name>
</gene>
<proteinExistence type="predicted"/>
<reference evidence="1" key="1">
    <citation type="submission" date="2018-05" db="EMBL/GenBank/DDBJ databases">
        <authorList>
            <person name="Lanie J.A."/>
            <person name="Ng W.-L."/>
            <person name="Kazmierczak K.M."/>
            <person name="Andrzejewski T.M."/>
            <person name="Davidsen T.M."/>
            <person name="Wayne K.J."/>
            <person name="Tettelin H."/>
            <person name="Glass J.I."/>
            <person name="Rusch D."/>
            <person name="Podicherti R."/>
            <person name="Tsui H.-C.T."/>
            <person name="Winkler M.E."/>
        </authorList>
    </citation>
    <scope>NUCLEOTIDE SEQUENCE</scope>
</reference>
<accession>A0A382ZCJ2</accession>
<protein>
    <submittedName>
        <fullName evidence="1">Uncharacterized protein</fullName>
    </submittedName>
</protein>
<evidence type="ECO:0000313" key="1">
    <source>
        <dbReference type="EMBL" id="SVD93211.1"/>
    </source>
</evidence>
<dbReference type="EMBL" id="UINC01182795">
    <property type="protein sequence ID" value="SVD93211.1"/>
    <property type="molecule type" value="Genomic_DNA"/>
</dbReference>
<dbReference type="AlphaFoldDB" id="A0A382ZCJ2"/>